<reference evidence="9" key="1">
    <citation type="submission" date="2006-02" db="EMBL/GenBank/DDBJ databases">
        <title>Complete sequence of chromosome of Rhodoferax ferrireducens DSM 15236.</title>
        <authorList>
            <person name="Copeland A."/>
            <person name="Lucas S."/>
            <person name="Lapidus A."/>
            <person name="Barry K."/>
            <person name="Detter J.C."/>
            <person name="Glavina del Rio T."/>
            <person name="Hammon N."/>
            <person name="Israni S."/>
            <person name="Pitluck S."/>
            <person name="Brettin T."/>
            <person name="Bruce D."/>
            <person name="Han C."/>
            <person name="Tapia R."/>
            <person name="Gilna P."/>
            <person name="Kiss H."/>
            <person name="Schmutz J."/>
            <person name="Larimer F."/>
            <person name="Land M."/>
            <person name="Kyrpides N."/>
            <person name="Ivanova N."/>
            <person name="Richardson P."/>
        </authorList>
    </citation>
    <scope>NUCLEOTIDE SEQUENCE [LARGE SCALE GENOMIC DNA]</scope>
    <source>
        <strain evidence="9">ATCC BAA-621 / DSM 15236 / T118</strain>
    </source>
</reference>
<evidence type="ECO:0000256" key="5">
    <source>
        <dbReference type="SAM" id="SignalP"/>
    </source>
</evidence>
<dbReference type="SUPFAM" id="SSF51445">
    <property type="entry name" value="(Trans)glycosidases"/>
    <property type="match status" value="1"/>
</dbReference>
<keyword evidence="2 5" id="KW-0732">Signal</keyword>
<accession>Q21ZF6</accession>
<comment type="similarity">
    <text evidence="1 4">Belongs to the glycosyl hydrolase 30 family.</text>
</comment>
<sequence length="488" mass="53400">MQTCMQRAGSPVVVAVLVLTWGVAVQAQSTAASGGKFRGDAVQTWVTLTDQSKLLAPQEGVIFSGKLPLPLNIDVDVGKRYQEIVGFGANISDASAWLIQNRMNAQQRQALMADLFGKPPGIGLSFTRLTIGAADFSRSHYTLDDVAAGQTDYPLAKFSIAPLRADVLPVVKSALAINPKLRVMASPWSAPAWMKSNDSLIQGTLRPQAYGAFSQYLEKFADAMEAEGVPLYALTVQNEPHFEPKDYPGMRLESAVRAKLIGEHLGPLLAKRDKPVRILDWDHNWDEPQAPLQVLADPQARPYVAGVAWHCYAGDVAVQSMVHDAHPDKETYLTECSGGEWKPHWGETLPWYMRNLIIGTTRGWAKGVLLWNIALDENHGPHNGGCSDCRGVVTINSKTGEVTRNLDYYALAHASRFVRPGAHRIESTTGVDQLETVAFQNADDNSIALIVLNSASNSRRFSVRLGDHTFEHTMPGASVATFVWQAPH</sequence>
<dbReference type="GO" id="GO:0006680">
    <property type="term" value="P:glucosylceramide catabolic process"/>
    <property type="evidence" value="ECO:0007669"/>
    <property type="project" value="TreeGrafter"/>
</dbReference>
<feature type="chain" id="PRO_5004200619" evidence="5">
    <location>
        <begin position="28"/>
        <end position="488"/>
    </location>
</feature>
<feature type="domain" description="Glycosyl hydrolase family 30 TIM-barrel" evidence="6">
    <location>
        <begin position="84"/>
        <end position="418"/>
    </location>
</feature>
<evidence type="ECO:0000313" key="8">
    <source>
        <dbReference type="EMBL" id="ABD68847.1"/>
    </source>
</evidence>
<organism evidence="8 9">
    <name type="scientific">Albidiferax ferrireducens (strain ATCC BAA-621 / DSM 15236 / T118)</name>
    <name type="common">Rhodoferax ferrireducens</name>
    <dbReference type="NCBI Taxonomy" id="338969"/>
    <lineage>
        <taxon>Bacteria</taxon>
        <taxon>Pseudomonadati</taxon>
        <taxon>Pseudomonadota</taxon>
        <taxon>Betaproteobacteria</taxon>
        <taxon>Burkholderiales</taxon>
        <taxon>Comamonadaceae</taxon>
        <taxon>Rhodoferax</taxon>
    </lineage>
</organism>
<dbReference type="InterPro" id="IPR033453">
    <property type="entry name" value="Glyco_hydro_30_TIM-barrel"/>
</dbReference>
<evidence type="ECO:0000256" key="1">
    <source>
        <dbReference type="ARBA" id="ARBA00005382"/>
    </source>
</evidence>
<dbReference type="OrthoDB" id="9806701at2"/>
<dbReference type="EMBL" id="CP000267">
    <property type="protein sequence ID" value="ABD68847.1"/>
    <property type="molecule type" value="Genomic_DNA"/>
</dbReference>
<dbReference type="GO" id="GO:0004348">
    <property type="term" value="F:glucosylceramidase activity"/>
    <property type="evidence" value="ECO:0007669"/>
    <property type="project" value="InterPro"/>
</dbReference>
<dbReference type="Proteomes" id="UP000008332">
    <property type="component" value="Chromosome"/>
</dbReference>
<name>Q21ZF6_ALBFT</name>
<dbReference type="PANTHER" id="PTHR11069">
    <property type="entry name" value="GLUCOSYLCERAMIDASE"/>
    <property type="match status" value="1"/>
</dbReference>
<evidence type="ECO:0000256" key="2">
    <source>
        <dbReference type="ARBA" id="ARBA00022729"/>
    </source>
</evidence>
<dbReference type="InterPro" id="IPR033452">
    <property type="entry name" value="GH30_C"/>
</dbReference>
<dbReference type="AlphaFoldDB" id="Q21ZF6"/>
<dbReference type="Gene3D" id="3.20.20.80">
    <property type="entry name" value="Glycosidases"/>
    <property type="match status" value="1"/>
</dbReference>
<dbReference type="STRING" id="338969.Rfer_1106"/>
<gene>
    <name evidence="8" type="ordered locus">Rfer_1106</name>
</gene>
<keyword evidence="4" id="KW-0326">Glycosidase</keyword>
<dbReference type="Gene3D" id="2.60.40.1180">
    <property type="entry name" value="Golgi alpha-mannosidase II"/>
    <property type="match status" value="1"/>
</dbReference>
<protein>
    <submittedName>
        <fullName evidence="8">Glycoside hydrolase, family 30</fullName>
    </submittedName>
</protein>
<evidence type="ECO:0000256" key="4">
    <source>
        <dbReference type="RuleBase" id="RU361188"/>
    </source>
</evidence>
<evidence type="ECO:0000259" key="6">
    <source>
        <dbReference type="Pfam" id="PF02055"/>
    </source>
</evidence>
<evidence type="ECO:0000256" key="3">
    <source>
        <dbReference type="ARBA" id="ARBA00022801"/>
    </source>
</evidence>
<keyword evidence="9" id="KW-1185">Reference proteome</keyword>
<dbReference type="Pfam" id="PF17189">
    <property type="entry name" value="Glyco_hydro_30C"/>
    <property type="match status" value="1"/>
</dbReference>
<keyword evidence="3 4" id="KW-0378">Hydrolase</keyword>
<evidence type="ECO:0000259" key="7">
    <source>
        <dbReference type="Pfam" id="PF17189"/>
    </source>
</evidence>
<dbReference type="Pfam" id="PF02055">
    <property type="entry name" value="Glyco_hydro_30"/>
    <property type="match status" value="1"/>
</dbReference>
<dbReference type="PANTHER" id="PTHR11069:SF23">
    <property type="entry name" value="LYSOSOMAL ACID GLUCOSYLCERAMIDASE"/>
    <property type="match status" value="1"/>
</dbReference>
<proteinExistence type="inferred from homology"/>
<evidence type="ECO:0000313" key="9">
    <source>
        <dbReference type="Proteomes" id="UP000008332"/>
    </source>
</evidence>
<dbReference type="KEGG" id="rfr:Rfer_1106"/>
<dbReference type="eggNOG" id="COG5520">
    <property type="taxonomic scope" value="Bacteria"/>
</dbReference>
<dbReference type="CAZy" id="GH30">
    <property type="family name" value="Glycoside Hydrolase Family 30"/>
</dbReference>
<dbReference type="GO" id="GO:0016020">
    <property type="term" value="C:membrane"/>
    <property type="evidence" value="ECO:0007669"/>
    <property type="project" value="GOC"/>
</dbReference>
<feature type="signal peptide" evidence="5">
    <location>
        <begin position="1"/>
        <end position="27"/>
    </location>
</feature>
<dbReference type="InterPro" id="IPR013780">
    <property type="entry name" value="Glyco_hydro_b"/>
</dbReference>
<dbReference type="InterPro" id="IPR017853">
    <property type="entry name" value="GH"/>
</dbReference>
<dbReference type="HOGENOM" id="CLU_014379_3_1_4"/>
<dbReference type="InterPro" id="IPR001139">
    <property type="entry name" value="Glyco_hydro_30"/>
</dbReference>
<feature type="domain" description="Glycosyl hydrolase family 30 beta sandwich" evidence="7">
    <location>
        <begin position="421"/>
        <end position="482"/>
    </location>
</feature>